<gene>
    <name evidence="1" type="ORF">EYC98_20945</name>
</gene>
<protein>
    <recommendedName>
        <fullName evidence="3">Pentapeptide repeat-containing protein</fullName>
    </recommendedName>
</protein>
<dbReference type="RefSeq" id="WP_279247374.1">
    <property type="nucleotide sequence ID" value="NZ_SHNN01000007.1"/>
</dbReference>
<sequence length="114" mass="13210">MGKPTISDDPLYQLLRNEDIKEFNEQRNTMNADNLRSGDYRGRDLRNMEAQGLDFRDSYFRNTDLRGIDFRQSNLEGASLIDAKVSGTYFPEALSAEEIRLSLETGTRLRYKHV</sequence>
<dbReference type="InterPro" id="IPR001646">
    <property type="entry name" value="5peptide_repeat"/>
</dbReference>
<dbReference type="InterPro" id="IPR016933">
    <property type="entry name" value="UCP029688_pentapep"/>
</dbReference>
<keyword evidence="2" id="KW-1185">Reference proteome</keyword>
<dbReference type="SUPFAM" id="SSF141571">
    <property type="entry name" value="Pentapeptide repeat-like"/>
    <property type="match status" value="1"/>
</dbReference>
<comment type="caution">
    <text evidence="1">The sequence shown here is derived from an EMBL/GenBank/DDBJ whole genome shotgun (WGS) entry which is preliminary data.</text>
</comment>
<evidence type="ECO:0000313" key="2">
    <source>
        <dbReference type="Proteomes" id="UP001143362"/>
    </source>
</evidence>
<dbReference type="Pfam" id="PF00805">
    <property type="entry name" value="Pentapeptide"/>
    <property type="match status" value="1"/>
</dbReference>
<proteinExistence type="predicted"/>
<evidence type="ECO:0000313" key="1">
    <source>
        <dbReference type="EMBL" id="MCX2983335.1"/>
    </source>
</evidence>
<dbReference type="PIRSF" id="PIRSF029688">
    <property type="entry name" value="UCP29688_pentapep"/>
    <property type="match status" value="1"/>
</dbReference>
<name>A0ABT3TM11_9GAMM</name>
<evidence type="ECO:0008006" key="3">
    <source>
        <dbReference type="Google" id="ProtNLM"/>
    </source>
</evidence>
<reference evidence="1" key="1">
    <citation type="submission" date="2019-02" db="EMBL/GenBank/DDBJ databases">
        <authorList>
            <person name="Li S.-H."/>
        </authorList>
    </citation>
    <scope>NUCLEOTIDE SEQUENCE</scope>
    <source>
        <strain evidence="1">IMCC14734</strain>
    </source>
</reference>
<organism evidence="1 2">
    <name type="scientific">Candidatus Litorirhabdus singularis</name>
    <dbReference type="NCBI Taxonomy" id="2518993"/>
    <lineage>
        <taxon>Bacteria</taxon>
        <taxon>Pseudomonadati</taxon>
        <taxon>Pseudomonadota</taxon>
        <taxon>Gammaproteobacteria</taxon>
        <taxon>Cellvibrionales</taxon>
        <taxon>Halieaceae</taxon>
        <taxon>Candidatus Litorirhabdus</taxon>
    </lineage>
</organism>
<accession>A0ABT3TM11</accession>
<dbReference type="Gene3D" id="2.160.20.80">
    <property type="entry name" value="E3 ubiquitin-protein ligase SopA"/>
    <property type="match status" value="1"/>
</dbReference>
<dbReference type="Proteomes" id="UP001143362">
    <property type="component" value="Unassembled WGS sequence"/>
</dbReference>
<dbReference type="EMBL" id="SHNN01000007">
    <property type="protein sequence ID" value="MCX2983335.1"/>
    <property type="molecule type" value="Genomic_DNA"/>
</dbReference>